<reference evidence="1 2" key="1">
    <citation type="submission" date="2020-04" db="EMBL/GenBank/DDBJ databases">
        <title>Genome sequence of Streptomyces galbus strain I339.</title>
        <authorList>
            <person name="Silva E.A.N."/>
            <person name="Merces M."/>
            <person name="Castelo Branco A.P.O.T."/>
            <person name="Vasconcelos P.C."/>
            <person name="Costa N.P."/>
            <person name="Marinho G.C.S."/>
            <person name="Oliveira C.J.B."/>
            <person name="Araujo D."/>
            <person name="Rodrigues Junior V.S."/>
            <person name="Almeida R."/>
            <person name="Silva Filho U.R."/>
            <person name="Andrade A.S.A."/>
            <person name="Cibulski S.P."/>
        </authorList>
    </citation>
    <scope>NUCLEOTIDE SEQUENCE [LARGE SCALE GENOMIC DNA]</scope>
    <source>
        <strain evidence="1 2">I339</strain>
    </source>
</reference>
<dbReference type="Gene3D" id="1.10.8.80">
    <property type="entry name" value="Magnesium chelatase subunit I, C-Terminal domain"/>
    <property type="match status" value="1"/>
</dbReference>
<sequence length="37" mass="4111">ALPTLRHRVQLRPEAEMEGVTADSVIHAILTHVPVPR</sequence>
<dbReference type="EMBL" id="JAAXMD010000095">
    <property type="protein sequence ID" value="NKQ25283.1"/>
    <property type="molecule type" value="Genomic_DNA"/>
</dbReference>
<evidence type="ECO:0000313" key="2">
    <source>
        <dbReference type="Proteomes" id="UP000744032"/>
    </source>
</evidence>
<comment type="caution">
    <text evidence="1">The sequence shown here is derived from an EMBL/GenBank/DDBJ whole genome shotgun (WGS) entry which is preliminary data.</text>
</comment>
<gene>
    <name evidence="1" type="ORF">HF200_12695</name>
</gene>
<feature type="non-terminal residue" evidence="1">
    <location>
        <position position="1"/>
    </location>
</feature>
<keyword evidence="2" id="KW-1185">Reference proteome</keyword>
<proteinExistence type="predicted"/>
<organism evidence="1 2">
    <name type="scientific">Streptomyces galbus</name>
    <dbReference type="NCBI Taxonomy" id="33898"/>
    <lineage>
        <taxon>Bacteria</taxon>
        <taxon>Bacillati</taxon>
        <taxon>Actinomycetota</taxon>
        <taxon>Actinomycetes</taxon>
        <taxon>Kitasatosporales</taxon>
        <taxon>Streptomycetaceae</taxon>
        <taxon>Streptomyces</taxon>
    </lineage>
</organism>
<accession>A0ABX1ILX2</accession>
<dbReference type="Proteomes" id="UP000744032">
    <property type="component" value="Unassembled WGS sequence"/>
</dbReference>
<name>A0ABX1ILX2_STRGB</name>
<protein>
    <submittedName>
        <fullName evidence="1">AAA family ATPase</fullName>
    </submittedName>
</protein>
<evidence type="ECO:0000313" key="1">
    <source>
        <dbReference type="EMBL" id="NKQ25283.1"/>
    </source>
</evidence>